<reference evidence="1 2" key="1">
    <citation type="submission" date="2015-01" db="EMBL/GenBank/DDBJ databases">
        <title>The Genome Sequence of Rhinocladiella mackenzie CBS 650.93.</title>
        <authorList>
            <consortium name="The Broad Institute Genomics Platform"/>
            <person name="Cuomo C."/>
            <person name="de Hoog S."/>
            <person name="Gorbushina A."/>
            <person name="Stielow B."/>
            <person name="Teixiera M."/>
            <person name="Abouelleil A."/>
            <person name="Chapman S.B."/>
            <person name="Priest M."/>
            <person name="Young S.K."/>
            <person name="Wortman J."/>
            <person name="Nusbaum C."/>
            <person name="Birren B."/>
        </authorList>
    </citation>
    <scope>NUCLEOTIDE SEQUENCE [LARGE SCALE GENOMIC DNA]</scope>
    <source>
        <strain evidence="1 2">CBS 650.93</strain>
    </source>
</reference>
<dbReference type="SUPFAM" id="SSF54909">
    <property type="entry name" value="Dimeric alpha+beta barrel"/>
    <property type="match status" value="1"/>
</dbReference>
<dbReference type="Gene3D" id="3.30.70.100">
    <property type="match status" value="1"/>
</dbReference>
<proteinExistence type="predicted"/>
<dbReference type="Proteomes" id="UP000053617">
    <property type="component" value="Unassembled WGS sequence"/>
</dbReference>
<dbReference type="GeneID" id="25288434"/>
<dbReference type="RefSeq" id="XP_013276420.1">
    <property type="nucleotide sequence ID" value="XM_013420966.1"/>
</dbReference>
<accession>A0A0D2ITA2</accession>
<dbReference type="STRING" id="1442369.A0A0D2ITA2"/>
<dbReference type="PANTHER" id="PTHR38052">
    <property type="entry name" value="EXPRESSED PROTEIN"/>
    <property type="match status" value="1"/>
</dbReference>
<protein>
    <submittedName>
        <fullName evidence="1">Uncharacterized protein</fullName>
    </submittedName>
</protein>
<evidence type="ECO:0000313" key="1">
    <source>
        <dbReference type="EMBL" id="KIX09284.1"/>
    </source>
</evidence>
<dbReference type="AlphaFoldDB" id="A0A0D2ITA2"/>
<dbReference type="HOGENOM" id="CLU_2672442_0_0_1"/>
<name>A0A0D2ITA2_9EURO</name>
<sequence length="75" mass="8587">MGAPSADPAYRNSPGIVQGQGDHLLVCHAIRYDERDFTIVERDEKESSQKYHLENPYWKTFDPGVVPLLKGNKWN</sequence>
<evidence type="ECO:0000313" key="2">
    <source>
        <dbReference type="Proteomes" id="UP000053617"/>
    </source>
</evidence>
<dbReference type="PANTHER" id="PTHR38052:SF1">
    <property type="entry name" value="ABM DOMAIN-CONTAINING PROTEIN"/>
    <property type="match status" value="1"/>
</dbReference>
<dbReference type="InterPro" id="IPR011008">
    <property type="entry name" value="Dimeric_a/b-barrel"/>
</dbReference>
<dbReference type="EMBL" id="KN847475">
    <property type="protein sequence ID" value="KIX09284.1"/>
    <property type="molecule type" value="Genomic_DNA"/>
</dbReference>
<gene>
    <name evidence="1" type="ORF">Z518_00363</name>
</gene>
<organism evidence="1 2">
    <name type="scientific">Rhinocladiella mackenziei CBS 650.93</name>
    <dbReference type="NCBI Taxonomy" id="1442369"/>
    <lineage>
        <taxon>Eukaryota</taxon>
        <taxon>Fungi</taxon>
        <taxon>Dikarya</taxon>
        <taxon>Ascomycota</taxon>
        <taxon>Pezizomycotina</taxon>
        <taxon>Eurotiomycetes</taxon>
        <taxon>Chaetothyriomycetidae</taxon>
        <taxon>Chaetothyriales</taxon>
        <taxon>Herpotrichiellaceae</taxon>
        <taxon>Rhinocladiella</taxon>
    </lineage>
</organism>
<keyword evidence="2" id="KW-1185">Reference proteome</keyword>
<dbReference type="VEuPathDB" id="FungiDB:Z518_00363"/>
<dbReference type="OrthoDB" id="194076at2759"/>